<comment type="caution">
    <text evidence="1">The sequence shown here is derived from an EMBL/GenBank/DDBJ whole genome shotgun (WGS) entry which is preliminary data.</text>
</comment>
<evidence type="ECO:0000313" key="2">
    <source>
        <dbReference type="Proteomes" id="UP001500469"/>
    </source>
</evidence>
<proteinExistence type="predicted"/>
<dbReference type="Proteomes" id="UP001500469">
    <property type="component" value="Unassembled WGS sequence"/>
</dbReference>
<organism evidence="1 2">
    <name type="scientific">Algoriphagus jejuensis</name>
    <dbReference type="NCBI Taxonomy" id="419934"/>
    <lineage>
        <taxon>Bacteria</taxon>
        <taxon>Pseudomonadati</taxon>
        <taxon>Bacteroidota</taxon>
        <taxon>Cytophagia</taxon>
        <taxon>Cytophagales</taxon>
        <taxon>Cyclobacteriaceae</taxon>
        <taxon>Algoriphagus</taxon>
    </lineage>
</organism>
<accession>A0ABN1MZH4</accession>
<reference evidence="1 2" key="1">
    <citation type="journal article" date="2019" name="Int. J. Syst. Evol. Microbiol.">
        <title>The Global Catalogue of Microorganisms (GCM) 10K type strain sequencing project: providing services to taxonomists for standard genome sequencing and annotation.</title>
        <authorList>
            <consortium name="The Broad Institute Genomics Platform"/>
            <consortium name="The Broad Institute Genome Sequencing Center for Infectious Disease"/>
            <person name="Wu L."/>
            <person name="Ma J."/>
        </authorList>
    </citation>
    <scope>NUCLEOTIDE SEQUENCE [LARGE SCALE GENOMIC DNA]</scope>
    <source>
        <strain evidence="1 2">JCM 16112</strain>
    </source>
</reference>
<dbReference type="EMBL" id="BAAAFI010000006">
    <property type="protein sequence ID" value="GAA0878506.1"/>
    <property type="molecule type" value="Genomic_DNA"/>
</dbReference>
<name>A0ABN1MZH4_9BACT</name>
<dbReference type="RefSeq" id="WP_343849970.1">
    <property type="nucleotide sequence ID" value="NZ_BAAAFI010000006.1"/>
</dbReference>
<keyword evidence="2" id="KW-1185">Reference proteome</keyword>
<gene>
    <name evidence="1" type="ORF">GCM10009119_14740</name>
</gene>
<evidence type="ECO:0008006" key="3">
    <source>
        <dbReference type="Google" id="ProtNLM"/>
    </source>
</evidence>
<sequence length="319" mass="37641">MKNQIKILSILFLLAYNAALFSIYQKTPSSNSERYKILNDSTDLALEDFMRTYEVWSNSSASIRTQITLINENDSLFARAYIDRHNSWLKKDHNIDGTLFTHELYHARLAKAVAKELSEKINFYGYSREKALSKLSLYQEKLNYLQAKYDSESNHSRNRTMQNYWEYKIDSLYNNGAHYQVFDGVSAFFPTEPRNHTIITLDDTISGKKNIRNDLEFHIWNLKRVKIDSAERFNYFVYIISWEDLKDIFVNIESPSSNLIMSGYSKNSINSKNVFDRLFFSKDSNYYFARYSFPLHDLKDSTYLKIGDQFFNSIKFDSK</sequence>
<protein>
    <recommendedName>
        <fullName evidence="3">DUF4157 domain-containing protein</fullName>
    </recommendedName>
</protein>
<evidence type="ECO:0000313" key="1">
    <source>
        <dbReference type="EMBL" id="GAA0878506.1"/>
    </source>
</evidence>